<comment type="function">
    <text evidence="5">Catalyzes the conversion of 1-hydroxy-2-methyl-2-(E)-butenyl 4-diphosphate (HMBPP) into a mixture of isopentenyl diphosphate (IPP) and dimethylallyl diphosphate (DMAPP). Acts in the terminal step of the DOXP/MEP pathway for isoprenoid precursor biosynthesis.</text>
</comment>
<evidence type="ECO:0000256" key="3">
    <source>
        <dbReference type="ARBA" id="ARBA00023004"/>
    </source>
</evidence>
<proteinExistence type="inferred from homology"/>
<feature type="binding site" evidence="5">
    <location>
        <position position="272"/>
    </location>
    <ligand>
        <name>(2E)-4-hydroxy-3-methylbut-2-enyl diphosphate</name>
        <dbReference type="ChEBI" id="CHEBI:128753"/>
    </ligand>
</feature>
<dbReference type="KEGG" id="aarg:Aargi30884_04860"/>
<feature type="binding site" evidence="5">
    <location>
        <position position="170"/>
    </location>
    <ligand>
        <name>(2E)-4-hydroxy-3-methylbut-2-enyl diphosphate</name>
        <dbReference type="ChEBI" id="CHEBI:128753"/>
    </ligand>
</feature>
<feature type="binding site" evidence="5">
    <location>
        <position position="198"/>
    </location>
    <ligand>
        <name>[4Fe-4S] cluster</name>
        <dbReference type="ChEBI" id="CHEBI:49883"/>
    </ligand>
</feature>
<dbReference type="UniPathway" id="UPA00056">
    <property type="reaction ID" value="UER00097"/>
</dbReference>
<keyword evidence="4 5" id="KW-0411">Iron-sulfur</keyword>
<feature type="binding site" evidence="5">
    <location>
        <position position="272"/>
    </location>
    <ligand>
        <name>isopentenyl diphosphate</name>
        <dbReference type="ChEBI" id="CHEBI:128769"/>
    </ligand>
</feature>
<dbReference type="PANTHER" id="PTHR30426">
    <property type="entry name" value="4-HYDROXY-3-METHYLBUT-2-ENYL DIPHOSPHATE REDUCTASE"/>
    <property type="match status" value="1"/>
</dbReference>
<feature type="active site" description="Proton donor" evidence="5">
    <location>
        <position position="135"/>
    </location>
</feature>
<dbReference type="Proteomes" id="UP000464754">
    <property type="component" value="Chromosome"/>
</dbReference>
<feature type="binding site" evidence="5">
    <location>
        <position position="83"/>
    </location>
    <ligand>
        <name>isopentenyl diphosphate</name>
        <dbReference type="ChEBI" id="CHEBI:128769"/>
    </ligand>
</feature>
<keyword evidence="5" id="KW-0560">Oxidoreductase</keyword>
<feature type="binding site" evidence="5">
    <location>
        <position position="83"/>
    </location>
    <ligand>
        <name>(2E)-4-hydroxy-3-methylbut-2-enyl diphosphate</name>
        <dbReference type="ChEBI" id="CHEBI:128753"/>
    </ligand>
</feature>
<keyword evidence="7" id="KW-1185">Reference proteome</keyword>
<dbReference type="AlphaFoldDB" id="A0A6N4TFQ3"/>
<feature type="binding site" evidence="5">
    <location>
        <position position="133"/>
    </location>
    <ligand>
        <name>dimethylallyl diphosphate</name>
        <dbReference type="ChEBI" id="CHEBI:57623"/>
    </ligand>
</feature>
<dbReference type="Gene3D" id="3.40.1010.20">
    <property type="entry name" value="4-hydroxy-3-methylbut-2-enyl diphosphate reductase, catalytic domain"/>
    <property type="match status" value="2"/>
</dbReference>
<feature type="binding site" evidence="5">
    <location>
        <position position="133"/>
    </location>
    <ligand>
        <name>isopentenyl diphosphate</name>
        <dbReference type="ChEBI" id="CHEBI:128769"/>
    </ligand>
</feature>
<keyword evidence="1 5" id="KW-0004">4Fe-4S</keyword>
<dbReference type="EC" id="1.17.7.4" evidence="5"/>
<feature type="binding site" evidence="5">
    <location>
        <position position="229"/>
    </location>
    <ligand>
        <name>isopentenyl diphosphate</name>
        <dbReference type="ChEBI" id="CHEBI:128769"/>
    </ligand>
</feature>
<dbReference type="InterPro" id="IPR003451">
    <property type="entry name" value="LytB/IspH"/>
</dbReference>
<feature type="binding site" evidence="5">
    <location>
        <position position="12"/>
    </location>
    <ligand>
        <name>[4Fe-4S] cluster</name>
        <dbReference type="ChEBI" id="CHEBI:49883"/>
    </ligand>
</feature>
<protein>
    <recommendedName>
        <fullName evidence="5">4-hydroxy-3-methylbut-2-enyl diphosphate reductase</fullName>
        <shortName evidence="5">HMBPP reductase</shortName>
        <ecNumber evidence="5">1.17.7.4</ecNumber>
    </recommendedName>
</protein>
<dbReference type="UniPathway" id="UPA00059">
    <property type="reaction ID" value="UER00105"/>
</dbReference>
<dbReference type="GO" id="GO:0046872">
    <property type="term" value="F:metal ion binding"/>
    <property type="evidence" value="ECO:0007669"/>
    <property type="project" value="UniProtKB-KW"/>
</dbReference>
<accession>A0A6N4TFQ3</accession>
<dbReference type="GO" id="GO:0051745">
    <property type="term" value="F:4-hydroxy-3-methylbut-2-enyl diphosphate reductase activity"/>
    <property type="evidence" value="ECO:0007669"/>
    <property type="project" value="UniProtKB-UniRule"/>
</dbReference>
<dbReference type="Pfam" id="PF02401">
    <property type="entry name" value="LYTB"/>
    <property type="match status" value="1"/>
</dbReference>
<feature type="binding site" evidence="5">
    <location>
        <position position="227"/>
    </location>
    <ligand>
        <name>(2E)-4-hydroxy-3-methylbut-2-enyl diphosphate</name>
        <dbReference type="ChEBI" id="CHEBI:128753"/>
    </ligand>
</feature>
<gene>
    <name evidence="5 6" type="primary">ispH</name>
    <name evidence="6" type="ORF">Aargi30884_04860</name>
</gene>
<comment type="catalytic activity">
    <reaction evidence="5">
        <text>isopentenyl diphosphate + 2 oxidized [2Fe-2S]-[ferredoxin] + H2O = (2E)-4-hydroxy-3-methylbut-2-enyl diphosphate + 2 reduced [2Fe-2S]-[ferredoxin] + 2 H(+)</text>
        <dbReference type="Rhea" id="RHEA:24488"/>
        <dbReference type="Rhea" id="RHEA-COMP:10000"/>
        <dbReference type="Rhea" id="RHEA-COMP:10001"/>
        <dbReference type="ChEBI" id="CHEBI:15377"/>
        <dbReference type="ChEBI" id="CHEBI:15378"/>
        <dbReference type="ChEBI" id="CHEBI:33737"/>
        <dbReference type="ChEBI" id="CHEBI:33738"/>
        <dbReference type="ChEBI" id="CHEBI:128753"/>
        <dbReference type="ChEBI" id="CHEBI:128769"/>
        <dbReference type="EC" id="1.17.7.4"/>
    </reaction>
</comment>
<evidence type="ECO:0000256" key="5">
    <source>
        <dbReference type="HAMAP-Rule" id="MF_00191"/>
    </source>
</evidence>
<evidence type="ECO:0000256" key="2">
    <source>
        <dbReference type="ARBA" id="ARBA00022723"/>
    </source>
</evidence>
<dbReference type="PANTHER" id="PTHR30426:SF0">
    <property type="entry name" value="4-HYDROXY-3-METHYLBUT-2-ENYL DIPHOSPHATE REDUCTASE"/>
    <property type="match status" value="1"/>
</dbReference>
<comment type="pathway">
    <text evidence="5">Isoprenoid biosynthesis; dimethylallyl diphosphate biosynthesis; dimethylallyl diphosphate from (2E)-4-hydroxy-3-methylbutenyl diphosphate: step 1/1.</text>
</comment>
<feature type="binding site" evidence="5">
    <location>
        <position position="133"/>
    </location>
    <ligand>
        <name>(2E)-4-hydroxy-3-methylbut-2-enyl diphosphate</name>
        <dbReference type="ChEBI" id="CHEBI:128753"/>
    </ligand>
</feature>
<feature type="binding site" evidence="5">
    <location>
        <position position="83"/>
    </location>
    <ligand>
        <name>dimethylallyl diphosphate</name>
        <dbReference type="ChEBI" id="CHEBI:57623"/>
    </ligand>
</feature>
<comment type="pathway">
    <text evidence="5">Isoprenoid biosynthesis; isopentenyl diphosphate biosynthesis via DXP pathway; isopentenyl diphosphate from 1-deoxy-D-xylulose 5-phosphate: step 6/6.</text>
</comment>
<reference evidence="7" key="1">
    <citation type="submission" date="2019-05" db="EMBL/GenBank/DDBJ databases">
        <title>Complete genome sequencing of Absiella argi strain JCM 30884.</title>
        <authorList>
            <person name="Sakamoto M."/>
            <person name="Murakami T."/>
            <person name="Mori H."/>
        </authorList>
    </citation>
    <scope>NUCLEOTIDE SEQUENCE [LARGE SCALE GENOMIC DNA]</scope>
    <source>
        <strain evidence="7">JCM 30884</strain>
    </source>
</reference>
<dbReference type="GO" id="GO:0019288">
    <property type="term" value="P:isopentenyl diphosphate biosynthetic process, methylerythritol 4-phosphate pathway"/>
    <property type="evidence" value="ECO:0007669"/>
    <property type="project" value="UniProtKB-UniRule"/>
</dbReference>
<feature type="binding site" evidence="5">
    <location>
        <position position="42"/>
    </location>
    <ligand>
        <name>(2E)-4-hydroxy-3-methylbut-2-enyl diphosphate</name>
        <dbReference type="ChEBI" id="CHEBI:128753"/>
    </ligand>
</feature>
<dbReference type="HAMAP" id="MF_00191">
    <property type="entry name" value="IspH"/>
    <property type="match status" value="1"/>
</dbReference>
<name>A0A6N4TFQ3_9FIRM</name>
<keyword evidence="3 5" id="KW-0408">Iron</keyword>
<feature type="binding site" evidence="5">
    <location>
        <position position="229"/>
    </location>
    <ligand>
        <name>(2E)-4-hydroxy-3-methylbut-2-enyl diphosphate</name>
        <dbReference type="ChEBI" id="CHEBI:128753"/>
    </ligand>
</feature>
<evidence type="ECO:0000256" key="1">
    <source>
        <dbReference type="ARBA" id="ARBA00022485"/>
    </source>
</evidence>
<dbReference type="GO" id="GO:0016114">
    <property type="term" value="P:terpenoid biosynthetic process"/>
    <property type="evidence" value="ECO:0007669"/>
    <property type="project" value="UniProtKB-UniRule"/>
</dbReference>
<dbReference type="NCBIfam" id="TIGR00216">
    <property type="entry name" value="ispH_lytB"/>
    <property type="match status" value="1"/>
</dbReference>
<evidence type="ECO:0000256" key="4">
    <source>
        <dbReference type="ARBA" id="ARBA00023014"/>
    </source>
</evidence>
<comment type="similarity">
    <text evidence="5">Belongs to the IspH family.</text>
</comment>
<dbReference type="EMBL" id="AP019695">
    <property type="protein sequence ID" value="BBK21583.1"/>
    <property type="molecule type" value="Genomic_DNA"/>
</dbReference>
<keyword evidence="5" id="KW-0414">Isoprene biosynthesis</keyword>
<organism evidence="6 7">
    <name type="scientific">Amedibacterium intestinale</name>
    <dbReference type="NCBI Taxonomy" id="2583452"/>
    <lineage>
        <taxon>Bacteria</taxon>
        <taxon>Bacillati</taxon>
        <taxon>Bacillota</taxon>
        <taxon>Erysipelotrichia</taxon>
        <taxon>Erysipelotrichales</taxon>
        <taxon>Erysipelotrichaceae</taxon>
        <taxon>Amedibacterium</taxon>
    </lineage>
</organism>
<dbReference type="CDD" id="cd13944">
    <property type="entry name" value="lytB_ispH"/>
    <property type="match status" value="1"/>
</dbReference>
<comment type="caution">
    <text evidence="5">Lacks conserved residue(s) required for the propagation of feature annotation.</text>
</comment>
<feature type="binding site" evidence="5">
    <location>
        <position position="229"/>
    </location>
    <ligand>
        <name>dimethylallyl diphosphate</name>
        <dbReference type="ChEBI" id="CHEBI:57623"/>
    </ligand>
</feature>
<feature type="binding site" evidence="5">
    <location>
        <position position="272"/>
    </location>
    <ligand>
        <name>dimethylallyl diphosphate</name>
        <dbReference type="ChEBI" id="CHEBI:57623"/>
    </ligand>
</feature>
<feature type="binding site" evidence="5">
    <location>
        <position position="227"/>
    </location>
    <ligand>
        <name>dimethylallyl diphosphate</name>
        <dbReference type="ChEBI" id="CHEBI:57623"/>
    </ligand>
</feature>
<feature type="binding site" evidence="5">
    <location>
        <position position="42"/>
    </location>
    <ligand>
        <name>dimethylallyl diphosphate</name>
        <dbReference type="ChEBI" id="CHEBI:57623"/>
    </ligand>
</feature>
<feature type="binding site" evidence="5">
    <location>
        <position position="227"/>
    </location>
    <ligand>
        <name>isopentenyl diphosphate</name>
        <dbReference type="ChEBI" id="CHEBI:128769"/>
    </ligand>
</feature>
<keyword evidence="2 5" id="KW-0479">Metal-binding</keyword>
<dbReference type="GO" id="GO:0051539">
    <property type="term" value="F:4 iron, 4 sulfur cluster binding"/>
    <property type="evidence" value="ECO:0007669"/>
    <property type="project" value="UniProtKB-UniRule"/>
</dbReference>
<dbReference type="RefSeq" id="WP_118276615.1">
    <property type="nucleotide sequence ID" value="NZ_AP019695.1"/>
</dbReference>
<dbReference type="Gene3D" id="3.40.50.11270">
    <property type="match status" value="1"/>
</dbReference>
<evidence type="ECO:0000313" key="7">
    <source>
        <dbReference type="Proteomes" id="UP000464754"/>
    </source>
</evidence>
<evidence type="ECO:0000313" key="6">
    <source>
        <dbReference type="EMBL" id="BBK21583.1"/>
    </source>
</evidence>
<comment type="catalytic activity">
    <reaction evidence="5">
        <text>dimethylallyl diphosphate + 2 oxidized [2Fe-2S]-[ferredoxin] + H2O = (2E)-4-hydroxy-3-methylbut-2-enyl diphosphate + 2 reduced [2Fe-2S]-[ferredoxin] + 2 H(+)</text>
        <dbReference type="Rhea" id="RHEA:24825"/>
        <dbReference type="Rhea" id="RHEA-COMP:10000"/>
        <dbReference type="Rhea" id="RHEA-COMP:10001"/>
        <dbReference type="ChEBI" id="CHEBI:15377"/>
        <dbReference type="ChEBI" id="CHEBI:15378"/>
        <dbReference type="ChEBI" id="CHEBI:33737"/>
        <dbReference type="ChEBI" id="CHEBI:33738"/>
        <dbReference type="ChEBI" id="CHEBI:57623"/>
        <dbReference type="ChEBI" id="CHEBI:128753"/>
        <dbReference type="EC" id="1.17.7.4"/>
    </reaction>
</comment>
<dbReference type="GO" id="GO:0050992">
    <property type="term" value="P:dimethylallyl diphosphate biosynthetic process"/>
    <property type="evidence" value="ECO:0007669"/>
    <property type="project" value="UniProtKB-UniRule"/>
</dbReference>
<feature type="binding site" evidence="5">
    <location>
        <position position="42"/>
    </location>
    <ligand>
        <name>isopentenyl diphosphate</name>
        <dbReference type="ChEBI" id="CHEBI:128769"/>
    </ligand>
</feature>
<feature type="binding site" evidence="5">
    <location>
        <position position="105"/>
    </location>
    <ligand>
        <name>[4Fe-4S] cluster</name>
        <dbReference type="ChEBI" id="CHEBI:49883"/>
    </ligand>
</feature>
<comment type="cofactor">
    <cofactor evidence="5">
        <name>[4Fe-4S] cluster</name>
        <dbReference type="ChEBI" id="CHEBI:49883"/>
    </cofactor>
    <text evidence="5">Binds 1 [4Fe-4S] cluster per subunit.</text>
</comment>
<sequence length="303" mass="33849">MEIIKVAPRGYCKGVIHAISIAKQTAKEYPDKDIYVLGMLVHNRYVMEALNLLGIKTIDDKNSTRIKLLEKIPSGSVVIFTAHGVAPQVKTEAQKRGLIAIDASCCDVVKTQNIVKSHLENGYEILYIGKKNHPEAEAICALSSHVHLICNKQDIVDLKDFKKVFVTNQTTMSMFDISELFECINEHYPNAIFSEEICNATRIRQQAVADLKGQNIDVLFVVGDKHSNNSTRLAQIALQQNIPHVYRIDDVNDIHEDYLKGVNKVAVTAGASTPTYLTSQVISYLLNFDKEKQKPAIDITKVL</sequence>